<dbReference type="Pfam" id="PF08543">
    <property type="entry name" value="Phos_pyr_kin"/>
    <property type="match status" value="1"/>
</dbReference>
<evidence type="ECO:0000259" key="6">
    <source>
        <dbReference type="Pfam" id="PF08543"/>
    </source>
</evidence>
<evidence type="ECO:0000256" key="4">
    <source>
        <dbReference type="ARBA" id="ARBA00022777"/>
    </source>
</evidence>
<dbReference type="InterPro" id="IPR013749">
    <property type="entry name" value="PM/HMP-P_kinase-1"/>
</dbReference>
<dbReference type="GO" id="GO:0005829">
    <property type="term" value="C:cytosol"/>
    <property type="evidence" value="ECO:0007669"/>
    <property type="project" value="TreeGrafter"/>
</dbReference>
<gene>
    <name evidence="7" type="ORF">BPP43_02975</name>
</gene>
<dbReference type="GO" id="GO:0005524">
    <property type="term" value="F:ATP binding"/>
    <property type="evidence" value="ECO:0007669"/>
    <property type="project" value="UniProtKB-KW"/>
</dbReference>
<dbReference type="NCBIfam" id="NF005491">
    <property type="entry name" value="PRK07105.1"/>
    <property type="match status" value="1"/>
</dbReference>
<keyword evidence="4 7" id="KW-0418">Kinase</keyword>
<dbReference type="Proteomes" id="UP000010793">
    <property type="component" value="Chromosome"/>
</dbReference>
<proteinExistence type="predicted"/>
<dbReference type="InterPro" id="IPR004625">
    <property type="entry name" value="PyrdxlKinase"/>
</dbReference>
<evidence type="ECO:0000256" key="2">
    <source>
        <dbReference type="ARBA" id="ARBA00022679"/>
    </source>
</evidence>
<keyword evidence="5" id="KW-0067">ATP-binding</keyword>
<keyword evidence="8" id="KW-1185">Reference proteome</keyword>
<accession>A0A3B6VQE9</accession>
<protein>
    <recommendedName>
        <fullName evidence="1">pyridoxal kinase</fullName>
        <ecNumber evidence="1">2.7.1.35</ecNumber>
    </recommendedName>
</protein>
<keyword evidence="2" id="KW-0808">Transferase</keyword>
<evidence type="ECO:0000256" key="3">
    <source>
        <dbReference type="ARBA" id="ARBA00022741"/>
    </source>
</evidence>
<dbReference type="InterPro" id="IPR029056">
    <property type="entry name" value="Ribokinase-like"/>
</dbReference>
<dbReference type="KEGG" id="bpip:BPP43_02975"/>
<dbReference type="AlphaFoldDB" id="A0A3B6VQE9"/>
<dbReference type="GO" id="GO:0009443">
    <property type="term" value="P:pyridoxal 5'-phosphate salvage"/>
    <property type="evidence" value="ECO:0007669"/>
    <property type="project" value="InterPro"/>
</dbReference>
<evidence type="ECO:0000313" key="8">
    <source>
        <dbReference type="Proteomes" id="UP000010793"/>
    </source>
</evidence>
<reference evidence="7 8" key="1">
    <citation type="journal article" date="2013" name="Genome Announc.">
        <title>Complete Genome Sequence of the Porcine Strain Brachyspira pilosicoli P43/6/78(T.).</title>
        <authorList>
            <person name="Lin C."/>
            <person name="den Bakker H.C."/>
            <person name="Suzuki H."/>
            <person name="Lefebure T."/>
            <person name="Ponnala L."/>
            <person name="Sun Q."/>
            <person name="Stanhope M.J."/>
            <person name="Wiedmann M."/>
            <person name="Duhamel G.E."/>
        </authorList>
    </citation>
    <scope>NUCLEOTIDE SEQUENCE [LARGE SCALE GENOMIC DNA]</scope>
    <source>
        <strain evidence="7 8">P43/6/78</strain>
    </source>
</reference>
<keyword evidence="3" id="KW-0547">Nucleotide-binding</keyword>
<evidence type="ECO:0000256" key="5">
    <source>
        <dbReference type="ARBA" id="ARBA00022840"/>
    </source>
</evidence>
<dbReference type="Gene3D" id="3.40.1190.20">
    <property type="match status" value="1"/>
</dbReference>
<dbReference type="PANTHER" id="PTHR10534:SF2">
    <property type="entry name" value="PYRIDOXAL KINASE"/>
    <property type="match status" value="1"/>
</dbReference>
<sequence length="274" mass="30795">MKDCNVLLINDICSYGKASLTVNIPVLSAFGIKVSPLITVLLSNHTAFESFCAFDLTAQLKQIVNELKKREAKFDALYIGWLASDEQVDIVIDIIEYFKIKTILLDPILGDNGKLYSSMTEKHIKSLKRILKYATIVTPNTTELCLLLDKDPSKKYTEENVIEMVKELSNVTSENIIVTSVEKDNKFGSLAYNIKNNNIITSYFDKINIAIPGTGDAFASALLGYILNDYSIEDALKKATQFIYTAIELSVKENDNRVYGISIEKRLHLLKDLF</sequence>
<dbReference type="SUPFAM" id="SSF53613">
    <property type="entry name" value="Ribokinase-like"/>
    <property type="match status" value="1"/>
</dbReference>
<dbReference type="PANTHER" id="PTHR10534">
    <property type="entry name" value="PYRIDOXAL KINASE"/>
    <property type="match status" value="1"/>
</dbReference>
<evidence type="ECO:0000256" key="1">
    <source>
        <dbReference type="ARBA" id="ARBA00012104"/>
    </source>
</evidence>
<dbReference type="CDD" id="cd01173">
    <property type="entry name" value="pyridoxal_pyridoxamine_kinase"/>
    <property type="match status" value="1"/>
</dbReference>
<evidence type="ECO:0000313" key="7">
    <source>
        <dbReference type="EMBL" id="AGA65905.1"/>
    </source>
</evidence>
<dbReference type="EMBL" id="CP002873">
    <property type="protein sequence ID" value="AGA65905.1"/>
    <property type="molecule type" value="Genomic_DNA"/>
</dbReference>
<dbReference type="GO" id="GO:0008478">
    <property type="term" value="F:pyridoxal kinase activity"/>
    <property type="evidence" value="ECO:0007669"/>
    <property type="project" value="UniProtKB-EC"/>
</dbReference>
<name>A0A3B6VQE9_BRAPL</name>
<feature type="domain" description="Pyridoxamine kinase/Phosphomethylpyrimidine kinase" evidence="6">
    <location>
        <begin position="56"/>
        <end position="252"/>
    </location>
</feature>
<organism evidence="7 8">
    <name type="scientific">Brachyspira pilosicoli P43/6/78</name>
    <dbReference type="NCBI Taxonomy" id="1042417"/>
    <lineage>
        <taxon>Bacteria</taxon>
        <taxon>Pseudomonadati</taxon>
        <taxon>Spirochaetota</taxon>
        <taxon>Spirochaetia</taxon>
        <taxon>Brachyspirales</taxon>
        <taxon>Brachyspiraceae</taxon>
        <taxon>Brachyspira</taxon>
    </lineage>
</organism>
<dbReference type="EC" id="2.7.1.35" evidence="1"/>
<dbReference type="RefSeq" id="WP_015274096.1">
    <property type="nucleotide sequence ID" value="NC_019908.1"/>
</dbReference>